<organism evidence="7 8">
    <name type="scientific">Acetoanaerobium pronyense</name>
    <dbReference type="NCBI Taxonomy" id="1482736"/>
    <lineage>
        <taxon>Bacteria</taxon>
        <taxon>Bacillati</taxon>
        <taxon>Bacillota</taxon>
        <taxon>Clostridia</taxon>
        <taxon>Peptostreptococcales</taxon>
        <taxon>Filifactoraceae</taxon>
        <taxon>Acetoanaerobium</taxon>
    </lineage>
</organism>
<keyword evidence="3 5" id="KW-0819">tRNA processing</keyword>
<dbReference type="SUPFAM" id="SSF55120">
    <property type="entry name" value="Pseudouridine synthase"/>
    <property type="match status" value="1"/>
</dbReference>
<gene>
    <name evidence="5" type="primary">truB</name>
    <name evidence="7" type="ORF">J2Z35_000236</name>
</gene>
<evidence type="ECO:0000259" key="6">
    <source>
        <dbReference type="Pfam" id="PF01509"/>
    </source>
</evidence>
<dbReference type="EC" id="5.4.99.25" evidence="5"/>
<evidence type="ECO:0000256" key="5">
    <source>
        <dbReference type="HAMAP-Rule" id="MF_01080"/>
    </source>
</evidence>
<dbReference type="NCBIfam" id="TIGR00431">
    <property type="entry name" value="TruB"/>
    <property type="match status" value="1"/>
</dbReference>
<comment type="caution">
    <text evidence="7">The sequence shown here is derived from an EMBL/GenBank/DDBJ whole genome shotgun (WGS) entry which is preliminary data.</text>
</comment>
<dbReference type="EMBL" id="JAGGLI010000001">
    <property type="protein sequence ID" value="MBP2026447.1"/>
    <property type="molecule type" value="Genomic_DNA"/>
</dbReference>
<evidence type="ECO:0000256" key="3">
    <source>
        <dbReference type="ARBA" id="ARBA00022694"/>
    </source>
</evidence>
<evidence type="ECO:0000256" key="4">
    <source>
        <dbReference type="ARBA" id="ARBA00023235"/>
    </source>
</evidence>
<sequence>MDGVINILKPTGMTSHDVVGFIRKNFKIKKVGHTGTLDPNAAGVLPICIGKGTKLSQYIMEKEKSYRCELIFGKTTDTLDSYGKIISEKLIDPIDFYDIEKTVKTFIGQISQIPPAYSAIKVNGVKLYEKARKGIEINDIPIRTVTIHNINIISYEFPRLMMDIRCSSGTYIRSLVRDIGEKLESPSYMSLLIRTKSGEFKIEEALAIEELTEDILNEKLTSLKDIKLNMQDITLKSSASVSYINGSYVSQKGLKSTLCEYQAEENVRVFDELGSFIGIGKIREKDSVKYLKGDTLLI</sequence>
<feature type="domain" description="Pseudouridine synthase II N-terminal" evidence="6">
    <location>
        <begin position="23"/>
        <end position="172"/>
    </location>
</feature>
<dbReference type="PANTHER" id="PTHR13767:SF2">
    <property type="entry name" value="PSEUDOURIDYLATE SYNTHASE TRUB1"/>
    <property type="match status" value="1"/>
</dbReference>
<reference evidence="7 8" key="1">
    <citation type="submission" date="2021-03" db="EMBL/GenBank/DDBJ databases">
        <title>Genomic Encyclopedia of Type Strains, Phase IV (KMG-IV): sequencing the most valuable type-strain genomes for metagenomic binning, comparative biology and taxonomic classification.</title>
        <authorList>
            <person name="Goeker M."/>
        </authorList>
    </citation>
    <scope>NUCLEOTIDE SEQUENCE [LARGE SCALE GENOMIC DNA]</scope>
    <source>
        <strain evidence="7 8">DSM 27512</strain>
    </source>
</reference>
<name>A0ABS4KF91_9FIRM</name>
<comment type="similarity">
    <text evidence="2 5">Belongs to the pseudouridine synthase TruB family. Type 1 subfamily.</text>
</comment>
<dbReference type="RefSeq" id="WP_209658496.1">
    <property type="nucleotide sequence ID" value="NZ_JAGGLI010000001.1"/>
</dbReference>
<dbReference type="Proteomes" id="UP001314903">
    <property type="component" value="Unassembled WGS sequence"/>
</dbReference>
<dbReference type="InterPro" id="IPR020103">
    <property type="entry name" value="PsdUridine_synth_cat_dom_sf"/>
</dbReference>
<comment type="catalytic activity">
    <reaction evidence="1 5">
        <text>uridine(55) in tRNA = pseudouridine(55) in tRNA</text>
        <dbReference type="Rhea" id="RHEA:42532"/>
        <dbReference type="Rhea" id="RHEA-COMP:10101"/>
        <dbReference type="Rhea" id="RHEA-COMP:10102"/>
        <dbReference type="ChEBI" id="CHEBI:65314"/>
        <dbReference type="ChEBI" id="CHEBI:65315"/>
        <dbReference type="EC" id="5.4.99.25"/>
    </reaction>
</comment>
<dbReference type="Pfam" id="PF01509">
    <property type="entry name" value="TruB_N"/>
    <property type="match status" value="1"/>
</dbReference>
<dbReference type="InterPro" id="IPR002501">
    <property type="entry name" value="PsdUridine_synth_N"/>
</dbReference>
<dbReference type="Gene3D" id="3.30.2350.10">
    <property type="entry name" value="Pseudouridine synthase"/>
    <property type="match status" value="1"/>
</dbReference>
<dbReference type="GO" id="GO:0160148">
    <property type="term" value="F:tRNA pseudouridine(55) synthase activity"/>
    <property type="evidence" value="ECO:0007669"/>
    <property type="project" value="UniProtKB-EC"/>
</dbReference>
<accession>A0ABS4KF91</accession>
<evidence type="ECO:0000313" key="7">
    <source>
        <dbReference type="EMBL" id="MBP2026447.1"/>
    </source>
</evidence>
<dbReference type="PANTHER" id="PTHR13767">
    <property type="entry name" value="TRNA-PSEUDOURIDINE SYNTHASE"/>
    <property type="match status" value="1"/>
</dbReference>
<dbReference type="CDD" id="cd02573">
    <property type="entry name" value="PseudoU_synth_EcTruB"/>
    <property type="match status" value="1"/>
</dbReference>
<evidence type="ECO:0000256" key="2">
    <source>
        <dbReference type="ARBA" id="ARBA00005642"/>
    </source>
</evidence>
<dbReference type="HAMAP" id="MF_01080">
    <property type="entry name" value="TruB_bact"/>
    <property type="match status" value="1"/>
</dbReference>
<keyword evidence="4 5" id="KW-0413">Isomerase</keyword>
<evidence type="ECO:0000313" key="8">
    <source>
        <dbReference type="Proteomes" id="UP001314903"/>
    </source>
</evidence>
<evidence type="ECO:0000256" key="1">
    <source>
        <dbReference type="ARBA" id="ARBA00000385"/>
    </source>
</evidence>
<dbReference type="InterPro" id="IPR014780">
    <property type="entry name" value="tRNA_psdUridine_synth_TruB"/>
</dbReference>
<keyword evidence="8" id="KW-1185">Reference proteome</keyword>
<comment type="function">
    <text evidence="5">Responsible for synthesis of pseudouridine from uracil-55 in the psi GC loop of transfer RNAs.</text>
</comment>
<proteinExistence type="inferred from homology"/>
<protein>
    <recommendedName>
        <fullName evidence="5">tRNA pseudouridine synthase B</fullName>
        <ecNumber evidence="5">5.4.99.25</ecNumber>
    </recommendedName>
    <alternativeName>
        <fullName evidence="5">tRNA pseudouridine(55) synthase</fullName>
        <shortName evidence="5">Psi55 synthase</shortName>
    </alternativeName>
    <alternativeName>
        <fullName evidence="5">tRNA pseudouridylate synthase</fullName>
    </alternativeName>
    <alternativeName>
        <fullName evidence="5">tRNA-uridine isomerase</fullName>
    </alternativeName>
</protein>
<feature type="active site" description="Nucleophile" evidence="5">
    <location>
        <position position="38"/>
    </location>
</feature>